<feature type="signal peptide" evidence="4">
    <location>
        <begin position="1"/>
        <end position="17"/>
    </location>
</feature>
<gene>
    <name evidence="6" type="primary">Necator_chrV.g19413</name>
    <name evidence="6" type="ORF">RB195_014621</name>
</gene>
<dbReference type="Gene3D" id="2.40.50.120">
    <property type="match status" value="1"/>
</dbReference>
<organism evidence="6 7">
    <name type="scientific">Necator americanus</name>
    <name type="common">Human hookworm</name>
    <dbReference type="NCBI Taxonomy" id="51031"/>
    <lineage>
        <taxon>Eukaryota</taxon>
        <taxon>Metazoa</taxon>
        <taxon>Ecdysozoa</taxon>
        <taxon>Nematoda</taxon>
        <taxon>Chromadorea</taxon>
        <taxon>Rhabditida</taxon>
        <taxon>Rhabditina</taxon>
        <taxon>Rhabditomorpha</taxon>
        <taxon>Strongyloidea</taxon>
        <taxon>Ancylostomatidae</taxon>
        <taxon>Bunostominae</taxon>
        <taxon>Necator</taxon>
    </lineage>
</organism>
<keyword evidence="3" id="KW-1015">Disulfide bond</keyword>
<dbReference type="PROSITE" id="PS50189">
    <property type="entry name" value="NTR"/>
    <property type="match status" value="1"/>
</dbReference>
<dbReference type="PANTHER" id="PTHR11844:SF29">
    <property type="entry name" value="METALLOPROTEINASE INHIBITOR TAG-225-RELATED"/>
    <property type="match status" value="1"/>
</dbReference>
<dbReference type="SMART" id="SM00206">
    <property type="entry name" value="NTR"/>
    <property type="match status" value="1"/>
</dbReference>
<proteinExistence type="predicted"/>
<evidence type="ECO:0000313" key="7">
    <source>
        <dbReference type="Proteomes" id="UP001303046"/>
    </source>
</evidence>
<evidence type="ECO:0000256" key="1">
    <source>
        <dbReference type="ARBA" id="ARBA00004613"/>
    </source>
</evidence>
<dbReference type="PANTHER" id="PTHR11844">
    <property type="entry name" value="METALLOPROTEASE INHIBITOR"/>
    <property type="match status" value="1"/>
</dbReference>
<dbReference type="InterPro" id="IPR008993">
    <property type="entry name" value="TIMP-like_OB-fold"/>
</dbReference>
<evidence type="ECO:0000256" key="4">
    <source>
        <dbReference type="SAM" id="SignalP"/>
    </source>
</evidence>
<protein>
    <recommendedName>
        <fullName evidence="5">NTR domain-containing protein</fullName>
    </recommendedName>
</protein>
<name>A0ABR1E0Y5_NECAM</name>
<dbReference type="InterPro" id="IPR001134">
    <property type="entry name" value="Netrin_domain"/>
</dbReference>
<evidence type="ECO:0000256" key="3">
    <source>
        <dbReference type="ARBA" id="ARBA00023157"/>
    </source>
</evidence>
<dbReference type="InterPro" id="IPR001820">
    <property type="entry name" value="TIMP"/>
</dbReference>
<dbReference type="Pfam" id="PF00965">
    <property type="entry name" value="TIMP"/>
    <property type="match status" value="1"/>
</dbReference>
<keyword evidence="2" id="KW-0964">Secreted</keyword>
<keyword evidence="4" id="KW-0732">Signal</keyword>
<sequence>MKVAATFLLLFLHAALSCRCPVLPSKDAFCRADWVSHVKVLYKMILPNNGLDDVLYIIQHIQTYKSPSGVHNMYSYVLTSSESSACGLVLDVGKEYLLSGSFYNGEYHTSTCFQVVTDDPADNFSGNLMEWKDVTSAFENRLHSFQC</sequence>
<feature type="domain" description="NTR" evidence="5">
    <location>
        <begin position="18"/>
        <end position="147"/>
    </location>
</feature>
<reference evidence="6 7" key="1">
    <citation type="submission" date="2023-08" db="EMBL/GenBank/DDBJ databases">
        <title>A Necator americanus chromosomal reference genome.</title>
        <authorList>
            <person name="Ilik V."/>
            <person name="Petrzelkova K.J."/>
            <person name="Pardy F."/>
            <person name="Fuh T."/>
            <person name="Niatou-Singa F.S."/>
            <person name="Gouil Q."/>
            <person name="Baker L."/>
            <person name="Ritchie M.E."/>
            <person name="Jex A.R."/>
            <person name="Gazzola D."/>
            <person name="Li H."/>
            <person name="Toshio Fujiwara R."/>
            <person name="Zhan B."/>
            <person name="Aroian R.V."/>
            <person name="Pafco B."/>
            <person name="Schwarz E.M."/>
        </authorList>
    </citation>
    <scope>NUCLEOTIDE SEQUENCE [LARGE SCALE GENOMIC DNA]</scope>
    <source>
        <strain evidence="6 7">Aroian</strain>
        <tissue evidence="6">Whole animal</tissue>
    </source>
</reference>
<feature type="chain" id="PRO_5045993639" description="NTR domain-containing protein" evidence="4">
    <location>
        <begin position="18"/>
        <end position="147"/>
    </location>
</feature>
<evidence type="ECO:0000256" key="2">
    <source>
        <dbReference type="ARBA" id="ARBA00022525"/>
    </source>
</evidence>
<accession>A0ABR1E0Y5</accession>
<dbReference type="PROSITE" id="PS51257">
    <property type="entry name" value="PROKAR_LIPOPROTEIN"/>
    <property type="match status" value="1"/>
</dbReference>
<dbReference type="Proteomes" id="UP001303046">
    <property type="component" value="Unassembled WGS sequence"/>
</dbReference>
<comment type="subcellular location">
    <subcellularLocation>
        <location evidence="1">Secreted</location>
    </subcellularLocation>
</comment>
<keyword evidence="7" id="KW-1185">Reference proteome</keyword>
<dbReference type="EMBL" id="JAVFWL010000005">
    <property type="protein sequence ID" value="KAK6756321.1"/>
    <property type="molecule type" value="Genomic_DNA"/>
</dbReference>
<evidence type="ECO:0000313" key="6">
    <source>
        <dbReference type="EMBL" id="KAK6756321.1"/>
    </source>
</evidence>
<comment type="caution">
    <text evidence="6">The sequence shown here is derived from an EMBL/GenBank/DDBJ whole genome shotgun (WGS) entry which is preliminary data.</text>
</comment>
<dbReference type="SUPFAM" id="SSF50242">
    <property type="entry name" value="TIMP-like"/>
    <property type="match status" value="1"/>
</dbReference>
<evidence type="ECO:0000259" key="5">
    <source>
        <dbReference type="PROSITE" id="PS50189"/>
    </source>
</evidence>